<dbReference type="RefSeq" id="WP_275683399.1">
    <property type="nucleotide sequence ID" value="NZ_JAJLJH010000004.1"/>
</dbReference>
<evidence type="ECO:0000313" key="2">
    <source>
        <dbReference type="Proteomes" id="UP001139353"/>
    </source>
</evidence>
<keyword evidence="2" id="KW-1185">Reference proteome</keyword>
<dbReference type="AlphaFoldDB" id="A0A9X1YKY5"/>
<reference evidence="1" key="1">
    <citation type="submission" date="2021-11" db="EMBL/GenBank/DDBJ databases">
        <title>BS-T2-15 a new species belonging to the Comamonadaceae family isolated from the soil of a French oak forest.</title>
        <authorList>
            <person name="Mieszkin S."/>
            <person name="Alain K."/>
        </authorList>
    </citation>
    <scope>NUCLEOTIDE SEQUENCE</scope>
    <source>
        <strain evidence="1">BS-T2-15</strain>
    </source>
</reference>
<accession>A0A9X1YKY5</accession>
<dbReference type="Proteomes" id="UP001139353">
    <property type="component" value="Unassembled WGS sequence"/>
</dbReference>
<gene>
    <name evidence="1" type="ORF">LPC04_16760</name>
</gene>
<sequence>MASNGVWLCPTCHRKVDVAYPDNYSVAELKSWKEAAPEWVRANRGLALRAVSHPNERLRVARPSAASLQGAKNFLAFHHPLYGALWTLARSSPEPFDRDLRVTDALEGEIRVRLRRQTLDRSWMADWSTTYHCDDAQLLALMQELIAMASRLERPIGDFGQRRIEFRPVVDSLGQAALDYIAAFEAFAAAVQACESYGLFL</sequence>
<comment type="caution">
    <text evidence="1">The sequence shown here is derived from an EMBL/GenBank/DDBJ whole genome shotgun (WGS) entry which is preliminary data.</text>
</comment>
<organism evidence="1 2">
    <name type="scientific">Scleromatobacter humisilvae</name>
    <dbReference type="NCBI Taxonomy" id="2897159"/>
    <lineage>
        <taxon>Bacteria</taxon>
        <taxon>Pseudomonadati</taxon>
        <taxon>Pseudomonadota</taxon>
        <taxon>Betaproteobacteria</taxon>
        <taxon>Burkholderiales</taxon>
        <taxon>Sphaerotilaceae</taxon>
        <taxon>Scleromatobacter</taxon>
    </lineage>
</organism>
<proteinExistence type="predicted"/>
<name>A0A9X1YKY5_9BURK</name>
<dbReference type="EMBL" id="JAJLJH010000004">
    <property type="protein sequence ID" value="MCK9687360.1"/>
    <property type="molecule type" value="Genomic_DNA"/>
</dbReference>
<protein>
    <submittedName>
        <fullName evidence="1">Uncharacterized protein</fullName>
    </submittedName>
</protein>
<evidence type="ECO:0000313" key="1">
    <source>
        <dbReference type="EMBL" id="MCK9687360.1"/>
    </source>
</evidence>